<dbReference type="STRING" id="1882918.BCY86_02510"/>
<name>A0A1L6MVY1_9BACT</name>
<dbReference type="KEGG" id="pabo:BCY86_02510"/>
<dbReference type="Proteomes" id="UP000185544">
    <property type="component" value="Chromosome"/>
</dbReference>
<dbReference type="AlphaFoldDB" id="A0A1L6MVY1"/>
<dbReference type="EMBL" id="CP016908">
    <property type="protein sequence ID" value="APR99671.1"/>
    <property type="molecule type" value="Genomic_DNA"/>
</dbReference>
<evidence type="ECO:0000313" key="2">
    <source>
        <dbReference type="Proteomes" id="UP000185544"/>
    </source>
</evidence>
<reference evidence="1 2" key="1">
    <citation type="submission" date="2016-08" db="EMBL/GenBank/DDBJ databases">
        <title>Identification and validation of antigenic proteins from Pajaroellobacter abortibovis using de-novo genome sequence assembly and reverse vaccinology.</title>
        <authorList>
            <person name="Welly B.T."/>
            <person name="Miller M.R."/>
            <person name="Stott J.L."/>
            <person name="Blanchard M.T."/>
            <person name="Islas-Trejo A.D."/>
            <person name="O'Rourke S.M."/>
            <person name="Young A.E."/>
            <person name="Medrano J.F."/>
            <person name="Van Eenennaam A.L."/>
        </authorList>
    </citation>
    <scope>NUCLEOTIDE SEQUENCE [LARGE SCALE GENOMIC DNA]</scope>
    <source>
        <strain evidence="1 2">BTF92-0548A/99-0131</strain>
    </source>
</reference>
<sequence>MQSFSINVQLSLLTNSFVQQGRSQHGLGDPSYDLDLFMVTDKQCFLSRKDQFASKRKQQKKRLHFRITYLHVGGVEFGVEVHEMSTFRSLFSVLNQLDTRDEDHVLKSFRDLAHLDRQTALDMLHRLRISVHLANRDAYHAMRMQLDEKRFLHWYARIHLVNAGDYSKETRHSFHQEDKENFYLKLCMLFNSLADALLSLSGGSLDRWK</sequence>
<organism evidence="1 2">
    <name type="scientific">Pajaroellobacter abortibovis</name>
    <dbReference type="NCBI Taxonomy" id="1882918"/>
    <lineage>
        <taxon>Bacteria</taxon>
        <taxon>Pseudomonadati</taxon>
        <taxon>Myxococcota</taxon>
        <taxon>Polyangia</taxon>
        <taxon>Polyangiales</taxon>
        <taxon>Polyangiaceae</taxon>
    </lineage>
</organism>
<keyword evidence="2" id="KW-1185">Reference proteome</keyword>
<accession>A0A1L6MVY1</accession>
<evidence type="ECO:0000313" key="1">
    <source>
        <dbReference type="EMBL" id="APR99671.1"/>
    </source>
</evidence>
<protein>
    <submittedName>
        <fullName evidence="1">Uncharacterized protein</fullName>
    </submittedName>
</protein>
<proteinExistence type="predicted"/>
<gene>
    <name evidence="1" type="ORF">BCY86_02510</name>
</gene>